<keyword evidence="3" id="KW-1185">Reference proteome</keyword>
<dbReference type="RefSeq" id="WP_380701897.1">
    <property type="nucleotide sequence ID" value="NZ_JBHSAP010000007.1"/>
</dbReference>
<accession>A0ABV8JEL2</accession>
<dbReference type="InterPro" id="IPR002559">
    <property type="entry name" value="Transposase_11"/>
</dbReference>
<dbReference type="Pfam" id="PF01609">
    <property type="entry name" value="DDE_Tnp_1"/>
    <property type="match status" value="1"/>
</dbReference>
<comment type="caution">
    <text evidence="2">The sequence shown here is derived from an EMBL/GenBank/DDBJ whole genome shotgun (WGS) entry which is preliminary data.</text>
</comment>
<proteinExistence type="predicted"/>
<evidence type="ECO:0000313" key="2">
    <source>
        <dbReference type="EMBL" id="MFC4075713.1"/>
    </source>
</evidence>
<dbReference type="Proteomes" id="UP001595843">
    <property type="component" value="Unassembled WGS sequence"/>
</dbReference>
<feature type="domain" description="Transposase IS4-like" evidence="1">
    <location>
        <begin position="16"/>
        <end position="114"/>
    </location>
</feature>
<protein>
    <submittedName>
        <fullName evidence="2">Transposase</fullName>
    </submittedName>
</protein>
<reference evidence="3" key="1">
    <citation type="journal article" date="2019" name="Int. J. Syst. Evol. Microbiol.">
        <title>The Global Catalogue of Microorganisms (GCM) 10K type strain sequencing project: providing services to taxonomists for standard genome sequencing and annotation.</title>
        <authorList>
            <consortium name="The Broad Institute Genomics Platform"/>
            <consortium name="The Broad Institute Genome Sequencing Center for Infectious Disease"/>
            <person name="Wu L."/>
            <person name="Ma J."/>
        </authorList>
    </citation>
    <scope>NUCLEOTIDE SEQUENCE [LARGE SCALE GENOMIC DNA]</scope>
    <source>
        <strain evidence="3">IBRC-M 10813</strain>
    </source>
</reference>
<evidence type="ECO:0000259" key="1">
    <source>
        <dbReference type="Pfam" id="PF01609"/>
    </source>
</evidence>
<dbReference type="EMBL" id="JBHSAP010000007">
    <property type="protein sequence ID" value="MFC4075713.1"/>
    <property type="molecule type" value="Genomic_DNA"/>
</dbReference>
<evidence type="ECO:0000313" key="3">
    <source>
        <dbReference type="Proteomes" id="UP001595843"/>
    </source>
</evidence>
<name>A0ABV8JEL2_9BACL</name>
<gene>
    <name evidence="2" type="ORF">ACFOUO_02700</name>
</gene>
<organism evidence="2 3">
    <name type="scientific">Salinithrix halophila</name>
    <dbReference type="NCBI Taxonomy" id="1485204"/>
    <lineage>
        <taxon>Bacteria</taxon>
        <taxon>Bacillati</taxon>
        <taxon>Bacillota</taxon>
        <taxon>Bacilli</taxon>
        <taxon>Bacillales</taxon>
        <taxon>Thermoactinomycetaceae</taxon>
        <taxon>Salinithrix</taxon>
    </lineage>
</organism>
<sequence length="126" mass="14492">MQPRKILWAEGSFHVTDGGFIVGDVIAKASVHDVHLAEELIEQYPQDYILADKGYVSKELYNRLKDRLGVTLFVQPRSNQNVSFPKSLRHFIRTKRKRIETLFSGLIDAFHINRPRLFLLSALNGI</sequence>